<dbReference type="Pfam" id="PF01735">
    <property type="entry name" value="PLA2_B"/>
    <property type="match status" value="1"/>
</dbReference>
<sequence>MATLSGLAAVSFFITSAFASGYAPVKVTCPSTQLVREASNGVSSAELEYIAARKNIADTALSSWLTKTNPAYENVSNFPTLGLTSSGGGLRALLCGAGVVQGMDGRDGNYSTSGLYQALTYHAGLSGGSWLLSSIAGNDWPTVSSLRDDLWTKAFEETLFFADGLLGSLAINGDLLAKHIAGFPPTLTDPWGRLLSYQLLQGEDGGVAKTLSGLRDSENFTSYNVPFPIIQARGVKTFEGACDPTQNSTIYEFTPYEFGSWDEGVAAFVKTEYLGSSLTNGKPTKNSSCITNYDNLGYVFGTSSSLFNQICSPLTVNNSDIGQHLSGFLLEVHEIVTRDVFAPYPNPFYKYDTASFVAEQEELALVDGGEIMQNNPIWPMLHRDIDVLFVNDNSADTDFNWPNGSEMVSTYNIAKEAGLARMPEIPSTETFVSEGLNVRPTFFGCNDTNVMTIVYLPNAEYDHASNTTTLTLKYLAEQTEAIIGNNVQVVTQGEEPEWAGCLACGIMAKTNQDLPEECTSCLNKYCYN</sequence>
<dbReference type="PANTHER" id="PTHR10728">
    <property type="entry name" value="CYTOSOLIC PHOSPHOLIPASE A2"/>
    <property type="match status" value="1"/>
</dbReference>
<dbReference type="GO" id="GO:0046475">
    <property type="term" value="P:glycerophospholipid catabolic process"/>
    <property type="evidence" value="ECO:0007669"/>
    <property type="project" value="TreeGrafter"/>
</dbReference>
<protein>
    <recommendedName>
        <fullName evidence="2 9">Lysophospholipase</fullName>
        <ecNumber evidence="2 9">3.1.1.5</ecNumber>
    </recommendedName>
</protein>
<accession>A0A6A6BC21</accession>
<gene>
    <name evidence="11" type="ORF">K452DRAFT_359788</name>
</gene>
<name>A0A6A6BC21_9PEZI</name>
<dbReference type="InterPro" id="IPR016035">
    <property type="entry name" value="Acyl_Trfase/lysoPLipase"/>
</dbReference>
<dbReference type="SMART" id="SM00022">
    <property type="entry name" value="PLAc"/>
    <property type="match status" value="1"/>
</dbReference>
<evidence type="ECO:0000256" key="3">
    <source>
        <dbReference type="ARBA" id="ARBA00022729"/>
    </source>
</evidence>
<evidence type="ECO:0000256" key="9">
    <source>
        <dbReference type="RuleBase" id="RU362103"/>
    </source>
</evidence>
<evidence type="ECO:0000256" key="7">
    <source>
        <dbReference type="ARBA" id="ARBA00023180"/>
    </source>
</evidence>
<dbReference type="PANTHER" id="PTHR10728:SF33">
    <property type="entry name" value="LYSOPHOSPHOLIPASE 1-RELATED"/>
    <property type="match status" value="1"/>
</dbReference>
<keyword evidence="7" id="KW-0325">Glycoprotein</keyword>
<dbReference type="Proteomes" id="UP000799438">
    <property type="component" value="Unassembled WGS sequence"/>
</dbReference>
<evidence type="ECO:0000256" key="2">
    <source>
        <dbReference type="ARBA" id="ARBA00013274"/>
    </source>
</evidence>
<feature type="signal peptide" evidence="9">
    <location>
        <begin position="1"/>
        <end position="19"/>
    </location>
</feature>
<feature type="domain" description="PLA2c" evidence="10">
    <location>
        <begin position="28"/>
        <end position="528"/>
    </location>
</feature>
<keyword evidence="6 8" id="KW-0443">Lipid metabolism</keyword>
<dbReference type="Gene3D" id="3.40.1090.10">
    <property type="entry name" value="Cytosolic phospholipase A2 catalytic domain"/>
    <property type="match status" value="1"/>
</dbReference>
<evidence type="ECO:0000256" key="4">
    <source>
        <dbReference type="ARBA" id="ARBA00022801"/>
    </source>
</evidence>
<proteinExistence type="inferred from homology"/>
<evidence type="ECO:0000256" key="6">
    <source>
        <dbReference type="ARBA" id="ARBA00023098"/>
    </source>
</evidence>
<evidence type="ECO:0000256" key="8">
    <source>
        <dbReference type="PROSITE-ProRule" id="PRU00555"/>
    </source>
</evidence>
<organism evidence="11 12">
    <name type="scientific">Aplosporella prunicola CBS 121167</name>
    <dbReference type="NCBI Taxonomy" id="1176127"/>
    <lineage>
        <taxon>Eukaryota</taxon>
        <taxon>Fungi</taxon>
        <taxon>Dikarya</taxon>
        <taxon>Ascomycota</taxon>
        <taxon>Pezizomycotina</taxon>
        <taxon>Dothideomycetes</taxon>
        <taxon>Dothideomycetes incertae sedis</taxon>
        <taxon>Botryosphaeriales</taxon>
        <taxon>Aplosporellaceae</taxon>
        <taxon>Aplosporella</taxon>
    </lineage>
</organism>
<evidence type="ECO:0000256" key="5">
    <source>
        <dbReference type="ARBA" id="ARBA00022963"/>
    </source>
</evidence>
<evidence type="ECO:0000313" key="11">
    <source>
        <dbReference type="EMBL" id="KAF2140794.1"/>
    </source>
</evidence>
<dbReference type="EC" id="3.1.1.5" evidence="2 9"/>
<keyword evidence="4 8" id="KW-0378">Hydrolase</keyword>
<dbReference type="PROSITE" id="PS51210">
    <property type="entry name" value="PLA2C"/>
    <property type="match status" value="1"/>
</dbReference>
<dbReference type="GO" id="GO:0005783">
    <property type="term" value="C:endoplasmic reticulum"/>
    <property type="evidence" value="ECO:0007669"/>
    <property type="project" value="TreeGrafter"/>
</dbReference>
<dbReference type="AlphaFoldDB" id="A0A6A6BC21"/>
<keyword evidence="3 9" id="KW-0732">Signal</keyword>
<evidence type="ECO:0000259" key="10">
    <source>
        <dbReference type="PROSITE" id="PS51210"/>
    </source>
</evidence>
<evidence type="ECO:0000313" key="12">
    <source>
        <dbReference type="Proteomes" id="UP000799438"/>
    </source>
</evidence>
<dbReference type="GO" id="GO:0004623">
    <property type="term" value="F:phospholipase A2 activity"/>
    <property type="evidence" value="ECO:0007669"/>
    <property type="project" value="TreeGrafter"/>
</dbReference>
<dbReference type="InterPro" id="IPR002642">
    <property type="entry name" value="LysoPLipase_cat_dom"/>
</dbReference>
<comment type="similarity">
    <text evidence="1 9">Belongs to the lysophospholipase family.</text>
</comment>
<dbReference type="RefSeq" id="XP_033396507.1">
    <property type="nucleotide sequence ID" value="XM_033546298.1"/>
</dbReference>
<dbReference type="OrthoDB" id="4084751at2759"/>
<dbReference type="GeneID" id="54303804"/>
<keyword evidence="5 8" id="KW-0442">Lipid degradation</keyword>
<dbReference type="EMBL" id="ML995489">
    <property type="protein sequence ID" value="KAF2140794.1"/>
    <property type="molecule type" value="Genomic_DNA"/>
</dbReference>
<comment type="catalytic activity">
    <reaction evidence="9">
        <text>a 1-acyl-sn-glycero-3-phosphocholine + H2O = sn-glycerol 3-phosphocholine + a fatty acid + H(+)</text>
        <dbReference type="Rhea" id="RHEA:15177"/>
        <dbReference type="ChEBI" id="CHEBI:15377"/>
        <dbReference type="ChEBI" id="CHEBI:15378"/>
        <dbReference type="ChEBI" id="CHEBI:16870"/>
        <dbReference type="ChEBI" id="CHEBI:28868"/>
        <dbReference type="ChEBI" id="CHEBI:58168"/>
        <dbReference type="EC" id="3.1.1.5"/>
    </reaction>
</comment>
<dbReference type="GO" id="GO:0004622">
    <property type="term" value="F:phosphatidylcholine lysophospholipase activity"/>
    <property type="evidence" value="ECO:0007669"/>
    <property type="project" value="UniProtKB-EC"/>
</dbReference>
<dbReference type="SUPFAM" id="SSF52151">
    <property type="entry name" value="FabD/lysophospholipase-like"/>
    <property type="match status" value="1"/>
</dbReference>
<keyword evidence="12" id="KW-1185">Reference proteome</keyword>
<reference evidence="11" key="1">
    <citation type="journal article" date="2020" name="Stud. Mycol.">
        <title>101 Dothideomycetes genomes: a test case for predicting lifestyles and emergence of pathogens.</title>
        <authorList>
            <person name="Haridas S."/>
            <person name="Albert R."/>
            <person name="Binder M."/>
            <person name="Bloem J."/>
            <person name="Labutti K."/>
            <person name="Salamov A."/>
            <person name="Andreopoulos B."/>
            <person name="Baker S."/>
            <person name="Barry K."/>
            <person name="Bills G."/>
            <person name="Bluhm B."/>
            <person name="Cannon C."/>
            <person name="Castanera R."/>
            <person name="Culley D."/>
            <person name="Daum C."/>
            <person name="Ezra D."/>
            <person name="Gonzalez J."/>
            <person name="Henrissat B."/>
            <person name="Kuo A."/>
            <person name="Liang C."/>
            <person name="Lipzen A."/>
            <person name="Lutzoni F."/>
            <person name="Magnuson J."/>
            <person name="Mondo S."/>
            <person name="Nolan M."/>
            <person name="Ohm R."/>
            <person name="Pangilinan J."/>
            <person name="Park H.-J."/>
            <person name="Ramirez L."/>
            <person name="Alfaro M."/>
            <person name="Sun H."/>
            <person name="Tritt A."/>
            <person name="Yoshinaga Y."/>
            <person name="Zwiers L.-H."/>
            <person name="Turgeon B."/>
            <person name="Goodwin S."/>
            <person name="Spatafora J."/>
            <person name="Crous P."/>
            <person name="Grigoriev I."/>
        </authorList>
    </citation>
    <scope>NUCLEOTIDE SEQUENCE</scope>
    <source>
        <strain evidence="11">CBS 121167</strain>
    </source>
</reference>
<dbReference type="GO" id="GO:0005829">
    <property type="term" value="C:cytosol"/>
    <property type="evidence" value="ECO:0007669"/>
    <property type="project" value="TreeGrafter"/>
</dbReference>
<feature type="chain" id="PRO_5025713377" description="Lysophospholipase" evidence="9">
    <location>
        <begin position="20"/>
        <end position="528"/>
    </location>
</feature>
<evidence type="ECO:0000256" key="1">
    <source>
        <dbReference type="ARBA" id="ARBA00008780"/>
    </source>
</evidence>